<dbReference type="VEuPathDB" id="FungiDB:PHYBLDRAFT_162639"/>
<dbReference type="RefSeq" id="XP_018297623.1">
    <property type="nucleotide sequence ID" value="XM_018434670.1"/>
</dbReference>
<dbReference type="Proteomes" id="UP000077315">
    <property type="component" value="Unassembled WGS sequence"/>
</dbReference>
<protein>
    <submittedName>
        <fullName evidence="1">Uncharacterized protein</fullName>
    </submittedName>
</protein>
<name>A0A162V2X4_PHYB8</name>
<accession>A0A162V2X4</accession>
<evidence type="ECO:0000313" key="1">
    <source>
        <dbReference type="EMBL" id="OAD79583.1"/>
    </source>
</evidence>
<dbReference type="AlphaFoldDB" id="A0A162V2X4"/>
<proteinExistence type="predicted"/>
<gene>
    <name evidence="1" type="ORF">PHYBLDRAFT_162639</name>
</gene>
<dbReference type="InParanoid" id="A0A162V2X4"/>
<reference evidence="2" key="1">
    <citation type="submission" date="2015-06" db="EMBL/GenBank/DDBJ databases">
        <title>Expansion of signal transduction pathways in fungi by whole-genome duplication.</title>
        <authorList>
            <consortium name="DOE Joint Genome Institute"/>
            <person name="Corrochano L.M."/>
            <person name="Kuo A."/>
            <person name="Marcet-Houben M."/>
            <person name="Polaino S."/>
            <person name="Salamov A."/>
            <person name="Villalobos J.M."/>
            <person name="Alvarez M.I."/>
            <person name="Avalos J."/>
            <person name="Benito E.P."/>
            <person name="Benoit I."/>
            <person name="Burger G."/>
            <person name="Camino L.P."/>
            <person name="Canovas D."/>
            <person name="Cerda-Olmedo E."/>
            <person name="Cheng J.-F."/>
            <person name="Dominguez A."/>
            <person name="Elias M."/>
            <person name="Eslava A.P."/>
            <person name="Glaser F."/>
            <person name="Grimwood J."/>
            <person name="Gutierrez G."/>
            <person name="Heitman J."/>
            <person name="Henrissat B."/>
            <person name="Iturriaga E.A."/>
            <person name="Lang B.F."/>
            <person name="Lavin J.L."/>
            <person name="Lee S."/>
            <person name="Li W."/>
            <person name="Lindquist E."/>
            <person name="Lopez-Garcia S."/>
            <person name="Luque E.M."/>
            <person name="Marcos A.T."/>
            <person name="Martin J."/>
            <person name="McCluskey K."/>
            <person name="Medina H.R."/>
            <person name="Miralles-Duran A."/>
            <person name="Miyazaki A."/>
            <person name="Munoz-Torres E."/>
            <person name="Oguiza J.A."/>
            <person name="Ohm R."/>
            <person name="Olmedo M."/>
            <person name="Orejas M."/>
            <person name="Ortiz-Castellanos L."/>
            <person name="Pisabarro A.G."/>
            <person name="Rodriguez-Romero J."/>
            <person name="Ruiz-Herrera J."/>
            <person name="Ruiz-Vazquez R."/>
            <person name="Sanz C."/>
            <person name="Schackwitz W."/>
            <person name="Schmutz J."/>
            <person name="Shahriari M."/>
            <person name="Shelest E."/>
            <person name="Silva-Franco F."/>
            <person name="Soanes D."/>
            <person name="Syed K."/>
            <person name="Tagua V.G."/>
            <person name="Talbot N.J."/>
            <person name="Thon M."/>
            <person name="De vries R.P."/>
            <person name="Wiebenga A."/>
            <person name="Yadav J.S."/>
            <person name="Braun E.L."/>
            <person name="Baker S."/>
            <person name="Garre V."/>
            <person name="Horwitz B."/>
            <person name="Torres-Martinez S."/>
            <person name="Idnurm A."/>
            <person name="Herrera-Estrella A."/>
            <person name="Gabaldon T."/>
            <person name="Grigoriev I.V."/>
        </authorList>
    </citation>
    <scope>NUCLEOTIDE SEQUENCE [LARGE SCALE GENOMIC DNA]</scope>
    <source>
        <strain evidence="2">NRRL 1555(-)</strain>
    </source>
</reference>
<sequence length="148" mass="17175">MKLVPTGSIFYAPSHLLKKFKQIPNPSLYRRSQTPKCTNPDCLEDMASFSCWGFNIRHTLHQMRLDDTIPERLTHVLQVGSTAISRENVSDNHYKNAMMRKEWDTDKISTSKPKCCVDLATIFAWDGIVRPNTFREKGRKRLLIEYTV</sequence>
<dbReference type="EMBL" id="KV440972">
    <property type="protein sequence ID" value="OAD79583.1"/>
    <property type="molecule type" value="Genomic_DNA"/>
</dbReference>
<evidence type="ECO:0000313" key="2">
    <source>
        <dbReference type="Proteomes" id="UP000077315"/>
    </source>
</evidence>
<organism evidence="1 2">
    <name type="scientific">Phycomyces blakesleeanus (strain ATCC 8743b / DSM 1359 / FGSC 10004 / NBRC 33097 / NRRL 1555)</name>
    <dbReference type="NCBI Taxonomy" id="763407"/>
    <lineage>
        <taxon>Eukaryota</taxon>
        <taxon>Fungi</taxon>
        <taxon>Fungi incertae sedis</taxon>
        <taxon>Mucoromycota</taxon>
        <taxon>Mucoromycotina</taxon>
        <taxon>Mucoromycetes</taxon>
        <taxon>Mucorales</taxon>
        <taxon>Phycomycetaceae</taxon>
        <taxon>Phycomyces</taxon>
    </lineage>
</organism>
<dbReference type="GeneID" id="28995576"/>
<keyword evidence="2" id="KW-1185">Reference proteome</keyword>